<reference evidence="4" key="1">
    <citation type="journal article" date="2008" name="Nat. Genet.">
        <title>The Pristionchus pacificus genome provides a unique perspective on nematode lifestyle and parasitism.</title>
        <authorList>
            <person name="Dieterich C."/>
            <person name="Clifton S.W."/>
            <person name="Schuster L.N."/>
            <person name="Chinwalla A."/>
            <person name="Delehaunty K."/>
            <person name="Dinkelacker I."/>
            <person name="Fulton L."/>
            <person name="Fulton R."/>
            <person name="Godfrey J."/>
            <person name="Minx P."/>
            <person name="Mitreva M."/>
            <person name="Roeseler W."/>
            <person name="Tian H."/>
            <person name="Witte H."/>
            <person name="Yang S.P."/>
            <person name="Wilson R.K."/>
            <person name="Sommer R.J."/>
        </authorList>
    </citation>
    <scope>NUCLEOTIDE SEQUENCE [LARGE SCALE GENOMIC DNA]</scope>
    <source>
        <strain evidence="4">PS312</strain>
    </source>
</reference>
<keyword evidence="2" id="KW-0472">Membrane</keyword>
<keyword evidence="2" id="KW-1133">Transmembrane helix</keyword>
<evidence type="ECO:0000256" key="1">
    <source>
        <dbReference type="SAM" id="MobiDB-lite"/>
    </source>
</evidence>
<sequence>MLILTPNTLNALLWCTVGLLIFYFLAFAIGYVLRRSALKGHAKIEPSMRDIIRRKERADGATLAKQKRDREREKEKETKKAEKKPDPQRSDPPLAPKKPPKEEEPGKAAKAASANTISRDSAEPTRRFPRKPDPVFVVNYNTEGALLKGAPSLAKTDDGKLRERQRKWKTDNEFLAAVRMRGDLAQCEKKPVVLECK</sequence>
<gene>
    <name evidence="3" type="primary">WBGene00283730</name>
</gene>
<evidence type="ECO:0000313" key="3">
    <source>
        <dbReference type="EnsemblMetazoa" id="PPA45361.1"/>
    </source>
</evidence>
<name>A0A2A6BIG5_PRIPA</name>
<organism evidence="3 4">
    <name type="scientific">Pristionchus pacificus</name>
    <name type="common">Parasitic nematode worm</name>
    <dbReference type="NCBI Taxonomy" id="54126"/>
    <lineage>
        <taxon>Eukaryota</taxon>
        <taxon>Metazoa</taxon>
        <taxon>Ecdysozoa</taxon>
        <taxon>Nematoda</taxon>
        <taxon>Chromadorea</taxon>
        <taxon>Rhabditida</taxon>
        <taxon>Rhabditina</taxon>
        <taxon>Diplogasteromorpha</taxon>
        <taxon>Diplogasteroidea</taxon>
        <taxon>Neodiplogasteridae</taxon>
        <taxon>Pristionchus</taxon>
    </lineage>
</organism>
<feature type="compositionally biased region" description="Basic and acidic residues" evidence="1">
    <location>
        <begin position="66"/>
        <end position="89"/>
    </location>
</feature>
<dbReference type="EnsemblMetazoa" id="PPA45361.1">
    <property type="protein sequence ID" value="PPA45361.1"/>
    <property type="gene ID" value="WBGene00283730"/>
</dbReference>
<accession>A0A2A6BIG5</accession>
<keyword evidence="2" id="KW-0812">Transmembrane</keyword>
<protein>
    <submittedName>
        <fullName evidence="3">Uncharacterized protein</fullName>
    </submittedName>
</protein>
<proteinExistence type="predicted"/>
<feature type="transmembrane region" description="Helical" evidence="2">
    <location>
        <begin position="12"/>
        <end position="33"/>
    </location>
</feature>
<dbReference type="AlphaFoldDB" id="A0A2A6BIG5"/>
<feature type="compositionally biased region" description="Basic and acidic residues" evidence="1">
    <location>
        <begin position="120"/>
        <end position="133"/>
    </location>
</feature>
<evidence type="ECO:0000313" key="4">
    <source>
        <dbReference type="Proteomes" id="UP000005239"/>
    </source>
</evidence>
<keyword evidence="4" id="KW-1185">Reference proteome</keyword>
<accession>A0A8R1V0G5</accession>
<feature type="region of interest" description="Disordered" evidence="1">
    <location>
        <begin position="55"/>
        <end position="135"/>
    </location>
</feature>
<reference evidence="3" key="2">
    <citation type="submission" date="2022-06" db="UniProtKB">
        <authorList>
            <consortium name="EnsemblMetazoa"/>
        </authorList>
    </citation>
    <scope>IDENTIFICATION</scope>
    <source>
        <strain evidence="3">PS312</strain>
    </source>
</reference>
<evidence type="ECO:0000256" key="2">
    <source>
        <dbReference type="SAM" id="Phobius"/>
    </source>
</evidence>
<dbReference type="Proteomes" id="UP000005239">
    <property type="component" value="Unassembled WGS sequence"/>
</dbReference>